<evidence type="ECO:0000256" key="7">
    <source>
        <dbReference type="PROSITE-ProRule" id="PRU00024"/>
    </source>
</evidence>
<evidence type="ECO:0000256" key="3">
    <source>
        <dbReference type="ARBA" id="ARBA00022723"/>
    </source>
</evidence>
<evidence type="ECO:0000313" key="13">
    <source>
        <dbReference type="Proteomes" id="UP000000768"/>
    </source>
</evidence>
<evidence type="ECO:0000259" key="10">
    <source>
        <dbReference type="PROSITE" id="PS50119"/>
    </source>
</evidence>
<evidence type="ECO:0000256" key="5">
    <source>
        <dbReference type="ARBA" id="ARBA00022833"/>
    </source>
</evidence>
<comment type="similarity">
    <text evidence="2">Belongs to the CONSTANS family.</text>
</comment>
<keyword evidence="3" id="KW-0479">Metal-binding</keyword>
<proteinExistence type="inferred from homology"/>
<protein>
    <recommendedName>
        <fullName evidence="14">CCT domain-containing protein</fullName>
    </recommendedName>
</protein>
<feature type="domain" description="B box-type" evidence="10">
    <location>
        <begin position="20"/>
        <end position="67"/>
    </location>
</feature>
<dbReference type="InterPro" id="IPR052453">
    <property type="entry name" value="CONSTANS-like_ZF"/>
</dbReference>
<feature type="region of interest" description="Disordered" evidence="9">
    <location>
        <begin position="69"/>
        <end position="155"/>
    </location>
</feature>
<comment type="subcellular location">
    <subcellularLocation>
        <location evidence="1 8">Nucleus</location>
    </subcellularLocation>
</comment>
<dbReference type="CDD" id="cd19821">
    <property type="entry name" value="Bbox1_BBX-like"/>
    <property type="match status" value="1"/>
</dbReference>
<dbReference type="PANTHER" id="PTHR31874:SF1">
    <property type="entry name" value="ZINC FINGER PROTEIN CONSTANS-LIKE 6"/>
    <property type="match status" value="1"/>
</dbReference>
<evidence type="ECO:0000256" key="1">
    <source>
        <dbReference type="ARBA" id="ARBA00004123"/>
    </source>
</evidence>
<keyword evidence="13" id="KW-1185">Reference proteome</keyword>
<dbReference type="PROSITE" id="PS50119">
    <property type="entry name" value="ZF_BBOX"/>
    <property type="match status" value="1"/>
</dbReference>
<dbReference type="Pfam" id="PF06203">
    <property type="entry name" value="CCT"/>
    <property type="match status" value="1"/>
</dbReference>
<dbReference type="Proteomes" id="UP000000768">
    <property type="component" value="Chromosome 10"/>
</dbReference>
<evidence type="ECO:0000313" key="12">
    <source>
        <dbReference type="EMBL" id="EER88191.1"/>
    </source>
</evidence>
<evidence type="ECO:0000256" key="8">
    <source>
        <dbReference type="PROSITE-ProRule" id="PRU00357"/>
    </source>
</evidence>
<evidence type="ECO:0000256" key="6">
    <source>
        <dbReference type="ARBA" id="ARBA00023242"/>
    </source>
</evidence>
<keyword evidence="4 7" id="KW-0863">Zinc-finger</keyword>
<dbReference type="GO" id="GO:0008270">
    <property type="term" value="F:zinc ion binding"/>
    <property type="evidence" value="ECO:0007669"/>
    <property type="project" value="UniProtKB-KW"/>
</dbReference>
<dbReference type="HOGENOM" id="CLU_035373_0_0_1"/>
<sequence length="474" mass="50339">MIATTGSSAKTAAAAAVGGKSARACDGCLRRRARWYCAADDAFLCQGCDTSVHSANPLARRHERLRLQPAAASSSPLHTPPRTGAAANNKRERHDEVVPAWFRRKARTPRGGHAKSVGGQALSRSRRLGVVVPHAAAGGGDSPDDGRSAEGEFEAEEEQLLYRVPIFDPALAEFCSPPPAPLEDAAALASSCNEDGAVEDPANSKPDPGPATPAPAPVVQFFPDSGHANFEPTDAELREFAADMEALLGHGLDDGNEEDSSFYMETLGLLDPVEVGDDATRVKVETDGGSACGEASGTLACALELLDPAEVSDEMLDIDFNYGSPLDTMMDDEKAASSDTGGADDAQFLQTSLSLTLNYEAIIQSWGSSPWTAGGERPHVKLDDSWPHTNMWVVGGVAGHGGEDLLLGTARLGMDGGREARVSRYREKRRTRLFSKKIRYEVRKLNAEKRPRMKGRFVKRATAGGSSLAIAGLA</sequence>
<evidence type="ECO:0000256" key="4">
    <source>
        <dbReference type="ARBA" id="ARBA00022771"/>
    </source>
</evidence>
<dbReference type="AlphaFoldDB" id="C5Z836"/>
<evidence type="ECO:0008006" key="14">
    <source>
        <dbReference type="Google" id="ProtNLM"/>
    </source>
</evidence>
<dbReference type="GO" id="GO:0006355">
    <property type="term" value="P:regulation of DNA-templated transcription"/>
    <property type="evidence" value="ECO:0000318"/>
    <property type="project" value="GO_Central"/>
</dbReference>
<name>C5Z836_SORBI</name>
<dbReference type="PANTHER" id="PTHR31874">
    <property type="entry name" value="CCT MOTIF FAMILY PROTEIN, EXPRESSED"/>
    <property type="match status" value="1"/>
</dbReference>
<dbReference type="InterPro" id="IPR000315">
    <property type="entry name" value="Znf_B-box"/>
</dbReference>
<feature type="region of interest" description="Disordered" evidence="9">
    <location>
        <begin position="186"/>
        <end position="214"/>
    </location>
</feature>
<dbReference type="InterPro" id="IPR049808">
    <property type="entry name" value="CONSTANS-like_Bbox1"/>
</dbReference>
<dbReference type="FunCoup" id="C5Z836">
    <property type="interactions" value="1112"/>
</dbReference>
<dbReference type="KEGG" id="sbi:8065765"/>
<keyword evidence="6 8" id="KW-0539">Nucleus</keyword>
<evidence type="ECO:0000259" key="11">
    <source>
        <dbReference type="PROSITE" id="PS51017"/>
    </source>
</evidence>
<evidence type="ECO:0000256" key="9">
    <source>
        <dbReference type="SAM" id="MobiDB-lite"/>
    </source>
</evidence>
<dbReference type="OrthoDB" id="153872at2759"/>
<dbReference type="eggNOG" id="KOG1601">
    <property type="taxonomic scope" value="Eukaryota"/>
</dbReference>
<gene>
    <name evidence="12" type="ORF">SORBI_3010G108500</name>
</gene>
<feature type="compositionally biased region" description="Basic residues" evidence="9">
    <location>
        <begin position="102"/>
        <end position="113"/>
    </location>
</feature>
<dbReference type="InParanoid" id="C5Z836"/>
<organism evidence="12 13">
    <name type="scientific">Sorghum bicolor</name>
    <name type="common">Sorghum</name>
    <name type="synonym">Sorghum vulgare</name>
    <dbReference type="NCBI Taxonomy" id="4558"/>
    <lineage>
        <taxon>Eukaryota</taxon>
        <taxon>Viridiplantae</taxon>
        <taxon>Streptophyta</taxon>
        <taxon>Embryophyta</taxon>
        <taxon>Tracheophyta</taxon>
        <taxon>Spermatophyta</taxon>
        <taxon>Magnoliopsida</taxon>
        <taxon>Liliopsida</taxon>
        <taxon>Poales</taxon>
        <taxon>Poaceae</taxon>
        <taxon>PACMAD clade</taxon>
        <taxon>Panicoideae</taxon>
        <taxon>Andropogonodae</taxon>
        <taxon>Andropogoneae</taxon>
        <taxon>Sorghinae</taxon>
        <taxon>Sorghum</taxon>
    </lineage>
</organism>
<reference evidence="12 13" key="1">
    <citation type="journal article" date="2009" name="Nature">
        <title>The Sorghum bicolor genome and the diversification of grasses.</title>
        <authorList>
            <person name="Paterson A.H."/>
            <person name="Bowers J.E."/>
            <person name="Bruggmann R."/>
            <person name="Dubchak I."/>
            <person name="Grimwood J."/>
            <person name="Gundlach H."/>
            <person name="Haberer G."/>
            <person name="Hellsten U."/>
            <person name="Mitros T."/>
            <person name="Poliakov A."/>
            <person name="Schmutz J."/>
            <person name="Spannagl M."/>
            <person name="Tang H."/>
            <person name="Wang X."/>
            <person name="Wicker T."/>
            <person name="Bharti A.K."/>
            <person name="Chapman J."/>
            <person name="Feltus F.A."/>
            <person name="Gowik U."/>
            <person name="Grigoriev I.V."/>
            <person name="Lyons E."/>
            <person name="Maher C.A."/>
            <person name="Martis M."/>
            <person name="Narechania A."/>
            <person name="Otillar R.P."/>
            <person name="Penning B.W."/>
            <person name="Salamov A.A."/>
            <person name="Wang Y."/>
            <person name="Zhang L."/>
            <person name="Carpita N.C."/>
            <person name="Freeling M."/>
            <person name="Gingle A.R."/>
            <person name="Hash C.T."/>
            <person name="Keller B."/>
            <person name="Klein P."/>
            <person name="Kresovich S."/>
            <person name="McCann M.C."/>
            <person name="Ming R."/>
            <person name="Peterson D.G."/>
            <person name="Mehboob-ur-Rahman"/>
            <person name="Ware D."/>
            <person name="Westhoff P."/>
            <person name="Mayer K.F."/>
            <person name="Messing J."/>
            <person name="Rokhsar D.S."/>
        </authorList>
    </citation>
    <scope>NUCLEOTIDE SEQUENCE [LARGE SCALE GENOMIC DNA]</scope>
    <source>
        <strain evidence="13">cv. BTx623</strain>
    </source>
</reference>
<keyword evidence="5" id="KW-0862">Zinc</keyword>
<accession>C5Z836</accession>
<evidence type="ECO:0000256" key="2">
    <source>
        <dbReference type="ARBA" id="ARBA00010024"/>
    </source>
</evidence>
<dbReference type="SMART" id="SM00336">
    <property type="entry name" value="BBOX"/>
    <property type="match status" value="1"/>
</dbReference>
<dbReference type="OMA" id="VTESYAM"/>
<feature type="domain" description="CCT" evidence="11">
    <location>
        <begin position="418"/>
        <end position="460"/>
    </location>
</feature>
<dbReference type="InterPro" id="IPR010402">
    <property type="entry name" value="CCT_domain"/>
</dbReference>
<dbReference type="EMBL" id="CM000769">
    <property type="protein sequence ID" value="EER88191.1"/>
    <property type="molecule type" value="Genomic_DNA"/>
</dbReference>
<dbReference type="GO" id="GO:0005634">
    <property type="term" value="C:nucleus"/>
    <property type="evidence" value="ECO:0000318"/>
    <property type="project" value="GO_Central"/>
</dbReference>
<dbReference type="Gramene" id="EER88191">
    <property type="protein sequence ID" value="EER88191"/>
    <property type="gene ID" value="SORBI_3010G108500"/>
</dbReference>
<dbReference type="PROSITE" id="PS51017">
    <property type="entry name" value="CCT"/>
    <property type="match status" value="1"/>
</dbReference>
<reference evidence="13" key="2">
    <citation type="journal article" date="2018" name="Plant J.">
        <title>The Sorghum bicolor reference genome: improved assembly, gene annotations, a transcriptome atlas, and signatures of genome organization.</title>
        <authorList>
            <person name="McCormick R.F."/>
            <person name="Truong S.K."/>
            <person name="Sreedasyam A."/>
            <person name="Jenkins J."/>
            <person name="Shu S."/>
            <person name="Sims D."/>
            <person name="Kennedy M."/>
            <person name="Amirebrahimi M."/>
            <person name="Weers B.D."/>
            <person name="McKinley B."/>
            <person name="Mattison A."/>
            <person name="Morishige D.T."/>
            <person name="Grimwood J."/>
            <person name="Schmutz J."/>
            <person name="Mullet J.E."/>
        </authorList>
    </citation>
    <scope>NUCLEOTIDE SEQUENCE [LARGE SCALE GENOMIC DNA]</scope>
    <source>
        <strain evidence="13">cv. BTx623</strain>
    </source>
</reference>
<dbReference type="Pfam" id="PF00643">
    <property type="entry name" value="zf-B_box"/>
    <property type="match status" value="1"/>
</dbReference>